<organism evidence="8 9">
    <name type="scientific">Exserohilum turcicum (strain 28A)</name>
    <name type="common">Northern leaf blight fungus</name>
    <name type="synonym">Setosphaeria turcica</name>
    <dbReference type="NCBI Taxonomy" id="671987"/>
    <lineage>
        <taxon>Eukaryota</taxon>
        <taxon>Fungi</taxon>
        <taxon>Dikarya</taxon>
        <taxon>Ascomycota</taxon>
        <taxon>Pezizomycotina</taxon>
        <taxon>Dothideomycetes</taxon>
        <taxon>Pleosporomycetidae</taxon>
        <taxon>Pleosporales</taxon>
        <taxon>Pleosporineae</taxon>
        <taxon>Pleosporaceae</taxon>
        <taxon>Exserohilum</taxon>
    </lineage>
</organism>
<evidence type="ECO:0000256" key="3">
    <source>
        <dbReference type="ARBA" id="ARBA00022630"/>
    </source>
</evidence>
<dbReference type="OrthoDB" id="16820at2759"/>
<dbReference type="AlphaFoldDB" id="R0ILP5"/>
<evidence type="ECO:0000256" key="4">
    <source>
        <dbReference type="ARBA" id="ARBA00022827"/>
    </source>
</evidence>
<dbReference type="STRING" id="671987.R0ILP5"/>
<dbReference type="InterPro" id="IPR002938">
    <property type="entry name" value="FAD-bd"/>
</dbReference>
<feature type="domain" description="FAD-binding" evidence="7">
    <location>
        <begin position="41"/>
        <end position="384"/>
    </location>
</feature>
<keyword evidence="3" id="KW-0285">Flavoprotein</keyword>
<gene>
    <name evidence="8" type="ORF">SETTUDRAFT_47858</name>
</gene>
<dbReference type="SUPFAM" id="SSF51905">
    <property type="entry name" value="FAD/NAD(P)-binding domain"/>
    <property type="match status" value="1"/>
</dbReference>
<dbReference type="PANTHER" id="PTHR13789">
    <property type="entry name" value="MONOOXYGENASE"/>
    <property type="match status" value="1"/>
</dbReference>
<reference evidence="8 9" key="1">
    <citation type="journal article" date="2012" name="PLoS Pathog.">
        <title>Diverse lifestyles and strategies of plant pathogenesis encoded in the genomes of eighteen Dothideomycetes fungi.</title>
        <authorList>
            <person name="Ohm R.A."/>
            <person name="Feau N."/>
            <person name="Henrissat B."/>
            <person name="Schoch C.L."/>
            <person name="Horwitz B.A."/>
            <person name="Barry K.W."/>
            <person name="Condon B.J."/>
            <person name="Copeland A.C."/>
            <person name="Dhillon B."/>
            <person name="Glaser F."/>
            <person name="Hesse C.N."/>
            <person name="Kosti I."/>
            <person name="LaButti K."/>
            <person name="Lindquist E.A."/>
            <person name="Lucas S."/>
            <person name="Salamov A.A."/>
            <person name="Bradshaw R.E."/>
            <person name="Ciuffetti L."/>
            <person name="Hamelin R.C."/>
            <person name="Kema G.H.J."/>
            <person name="Lawrence C."/>
            <person name="Scott J.A."/>
            <person name="Spatafora J.W."/>
            <person name="Turgeon B.G."/>
            <person name="de Wit P.J.G.M."/>
            <person name="Zhong S."/>
            <person name="Goodwin S.B."/>
            <person name="Grigoriev I.V."/>
        </authorList>
    </citation>
    <scope>NUCLEOTIDE SEQUENCE [LARGE SCALE GENOMIC DNA]</scope>
    <source>
        <strain evidence="9">28A</strain>
    </source>
</reference>
<comment type="cofactor">
    <cofactor evidence="1">
        <name>FAD</name>
        <dbReference type="ChEBI" id="CHEBI:57692"/>
    </cofactor>
</comment>
<keyword evidence="4" id="KW-0274">FAD</keyword>
<dbReference type="PRINTS" id="PR00420">
    <property type="entry name" value="RNGMNOXGNASE"/>
</dbReference>
<dbReference type="RefSeq" id="XP_008026641.1">
    <property type="nucleotide sequence ID" value="XM_008028450.1"/>
</dbReference>
<evidence type="ECO:0000256" key="5">
    <source>
        <dbReference type="ARBA" id="ARBA00023002"/>
    </source>
</evidence>
<reference evidence="8 9" key="2">
    <citation type="journal article" date="2013" name="PLoS Genet.">
        <title>Comparative genome structure, secondary metabolite, and effector coding capacity across Cochliobolus pathogens.</title>
        <authorList>
            <person name="Condon B.J."/>
            <person name="Leng Y."/>
            <person name="Wu D."/>
            <person name="Bushley K.E."/>
            <person name="Ohm R.A."/>
            <person name="Otillar R."/>
            <person name="Martin J."/>
            <person name="Schackwitz W."/>
            <person name="Grimwood J."/>
            <person name="MohdZainudin N."/>
            <person name="Xue C."/>
            <person name="Wang R."/>
            <person name="Manning V.A."/>
            <person name="Dhillon B."/>
            <person name="Tu Z.J."/>
            <person name="Steffenson B.J."/>
            <person name="Salamov A."/>
            <person name="Sun H."/>
            <person name="Lowry S."/>
            <person name="LaButti K."/>
            <person name="Han J."/>
            <person name="Copeland A."/>
            <person name="Lindquist E."/>
            <person name="Barry K."/>
            <person name="Schmutz J."/>
            <person name="Baker S.E."/>
            <person name="Ciuffetti L.M."/>
            <person name="Grigoriev I.V."/>
            <person name="Zhong S."/>
            <person name="Turgeon B.G."/>
        </authorList>
    </citation>
    <scope>NUCLEOTIDE SEQUENCE [LARGE SCALE GENOMIC DNA]</scope>
    <source>
        <strain evidence="9">28A</strain>
    </source>
</reference>
<keyword evidence="6" id="KW-0503">Monooxygenase</keyword>
<dbReference type="GeneID" id="19405158"/>
<evidence type="ECO:0000256" key="2">
    <source>
        <dbReference type="ARBA" id="ARBA00007992"/>
    </source>
</evidence>
<proteinExistence type="inferred from homology"/>
<dbReference type="HOGENOM" id="CLU_009665_19_1_1"/>
<dbReference type="EMBL" id="KB908648">
    <property type="protein sequence ID" value="EOA85731.1"/>
    <property type="molecule type" value="Genomic_DNA"/>
</dbReference>
<name>R0ILP5_EXST2</name>
<evidence type="ECO:0000313" key="8">
    <source>
        <dbReference type="EMBL" id="EOA85731.1"/>
    </source>
</evidence>
<sequence>MAPHAITIEATGDRHEFDVEDWVHTSTSNDLPYRHPSTGIDILVVGAGMGGLTTALECWRKGHNVVGILERNEGPLYSGDIIVMLPSAVSVMRHWPAMQRDMDNEQVDAAVSYETHRGEHIYGPTVLSYNDPEHRKEREEKGHRPFVAPAQIRSKFYRMLLRQVARLGFTVEYGKAVREYFEDEKSGKGGVILQDGLVRLADIVVAADGLRSRSELLIHGRHSAPRSSGMSIYRTAYAKEVAMRDPVVRERWGNKPPVWEYWLGPGMYIGIFISDEIVSWGFTPLDAQGEATESWEPDTDPEDIVKEMLKVPDWDPAILALVRTAPRGVVHWPLLWRDLKRDWVSKGGRVVQVGDSAHSFTPTSGNGATQALEDAVTLAACLELAGRDRLSTGTKVYNLLRYERVSCAQKMTFVNAQLKTATDWDAIAEDPSRVRTRFPKWIFSHDPEAYAYEKFGQAFAHIVAGDKFTNSNLPPGHTFVPWTLDEVAASMKMGRRVEDLLDGDWS</sequence>
<dbReference type="GO" id="GO:0004497">
    <property type="term" value="F:monooxygenase activity"/>
    <property type="evidence" value="ECO:0007669"/>
    <property type="project" value="UniProtKB-KW"/>
</dbReference>
<keyword evidence="9" id="KW-1185">Reference proteome</keyword>
<keyword evidence="5" id="KW-0560">Oxidoreductase</keyword>
<evidence type="ECO:0000256" key="1">
    <source>
        <dbReference type="ARBA" id="ARBA00001974"/>
    </source>
</evidence>
<dbReference type="Pfam" id="PF01494">
    <property type="entry name" value="FAD_binding_3"/>
    <property type="match status" value="1"/>
</dbReference>
<evidence type="ECO:0000259" key="7">
    <source>
        <dbReference type="Pfam" id="PF01494"/>
    </source>
</evidence>
<dbReference type="Proteomes" id="UP000016935">
    <property type="component" value="Unassembled WGS sequence"/>
</dbReference>
<evidence type="ECO:0000313" key="9">
    <source>
        <dbReference type="Proteomes" id="UP000016935"/>
    </source>
</evidence>
<dbReference type="eggNOG" id="KOG2614">
    <property type="taxonomic scope" value="Eukaryota"/>
</dbReference>
<dbReference type="Gene3D" id="3.50.50.60">
    <property type="entry name" value="FAD/NAD(P)-binding domain"/>
    <property type="match status" value="1"/>
</dbReference>
<accession>R0ILP5</accession>
<dbReference type="InterPro" id="IPR036188">
    <property type="entry name" value="FAD/NAD-bd_sf"/>
</dbReference>
<dbReference type="PANTHER" id="PTHR13789:SF315">
    <property type="entry name" value="FAD-DEPENDENT MONOOXYGENASE MDPD"/>
    <property type="match status" value="1"/>
</dbReference>
<dbReference type="InterPro" id="IPR050493">
    <property type="entry name" value="FAD-dep_Monooxygenase_BioMet"/>
</dbReference>
<dbReference type="GO" id="GO:0071949">
    <property type="term" value="F:FAD binding"/>
    <property type="evidence" value="ECO:0007669"/>
    <property type="project" value="InterPro"/>
</dbReference>
<comment type="similarity">
    <text evidence="2">Belongs to the paxM FAD-dependent monooxygenase family.</text>
</comment>
<evidence type="ECO:0000256" key="6">
    <source>
        <dbReference type="ARBA" id="ARBA00023033"/>
    </source>
</evidence>
<protein>
    <recommendedName>
        <fullName evidence="7">FAD-binding domain-containing protein</fullName>
    </recommendedName>
</protein>